<dbReference type="Ensembl" id="ENSSSCT00060042713.1">
    <property type="protein sequence ID" value="ENSSSCP00060018192.1"/>
    <property type="gene ID" value="ENSSSCG00060031577.1"/>
</dbReference>
<keyword evidence="2" id="KW-0812">Transmembrane</keyword>
<name>A0A8D2BH58_PIG</name>
<feature type="region of interest" description="Disordered" evidence="1">
    <location>
        <begin position="14"/>
        <end position="35"/>
    </location>
</feature>
<keyword evidence="2" id="KW-0472">Membrane</keyword>
<dbReference type="Proteomes" id="UP000694723">
    <property type="component" value="Unplaced"/>
</dbReference>
<sequence>MGLESRRTLLSRRCSHNHCKPGASGPGEGRRLLPRAEGGNFSFRRLDLHPPSAFRSASSLALSHWAPAPAPPPQAPPPPLELRPLPAGSRRSRRSEPGPGNSRSRRPGRSMGRFRGGLRCIKYLLLGFNLLFWLAGSAVIAFGLWFRFGGTMKDFSSEDKSPEYFYMGERLQLSWALAGAAGLRAGACTQASVGGGQRERGGKPEPCVPTWPWEGAVQSRQRGEGPATPTQPTPHMVYPSAPKTKEDQEALGCCTSFSLLKKRRAACHHSSFPKTWKTLSAP</sequence>
<evidence type="ECO:0000313" key="4">
    <source>
        <dbReference type="Proteomes" id="UP000694723"/>
    </source>
</evidence>
<dbReference type="AlphaFoldDB" id="A0A8D2BH58"/>
<proteinExistence type="predicted"/>
<accession>A0A8D2BH58</accession>
<evidence type="ECO:0000313" key="3">
    <source>
        <dbReference type="Ensembl" id="ENSSSCP00060018192.1"/>
    </source>
</evidence>
<feature type="region of interest" description="Disordered" evidence="1">
    <location>
        <begin position="192"/>
        <end position="243"/>
    </location>
</feature>
<reference evidence="3" key="1">
    <citation type="submission" date="2025-08" db="UniProtKB">
        <authorList>
            <consortium name="Ensembl"/>
        </authorList>
    </citation>
    <scope>IDENTIFICATION</scope>
</reference>
<organism evidence="3 4">
    <name type="scientific">Sus scrofa</name>
    <name type="common">Pig</name>
    <dbReference type="NCBI Taxonomy" id="9823"/>
    <lineage>
        <taxon>Eukaryota</taxon>
        <taxon>Metazoa</taxon>
        <taxon>Chordata</taxon>
        <taxon>Craniata</taxon>
        <taxon>Vertebrata</taxon>
        <taxon>Euteleostomi</taxon>
        <taxon>Mammalia</taxon>
        <taxon>Eutheria</taxon>
        <taxon>Laurasiatheria</taxon>
        <taxon>Artiodactyla</taxon>
        <taxon>Suina</taxon>
        <taxon>Suidae</taxon>
        <taxon>Sus</taxon>
    </lineage>
</organism>
<feature type="compositionally biased region" description="Pro residues" evidence="1">
    <location>
        <begin position="68"/>
        <end position="81"/>
    </location>
</feature>
<evidence type="ECO:0000256" key="2">
    <source>
        <dbReference type="SAM" id="Phobius"/>
    </source>
</evidence>
<evidence type="ECO:0000256" key="1">
    <source>
        <dbReference type="SAM" id="MobiDB-lite"/>
    </source>
</evidence>
<feature type="transmembrane region" description="Helical" evidence="2">
    <location>
        <begin position="123"/>
        <end position="146"/>
    </location>
</feature>
<protein>
    <submittedName>
        <fullName evidence="3">Uncharacterized protein</fullName>
    </submittedName>
</protein>
<feature type="region of interest" description="Disordered" evidence="1">
    <location>
        <begin position="65"/>
        <end position="111"/>
    </location>
</feature>
<keyword evidence="2" id="KW-1133">Transmembrane helix</keyword>